<dbReference type="CDD" id="cd07717">
    <property type="entry name" value="RNaseZ_ZiPD-like_MBL-fold"/>
    <property type="match status" value="1"/>
</dbReference>
<comment type="similarity">
    <text evidence="10">Belongs to the RNase Z family.</text>
</comment>
<evidence type="ECO:0000256" key="1">
    <source>
        <dbReference type="ARBA" id="ARBA00011738"/>
    </source>
</evidence>
<dbReference type="FunFam" id="3.60.15.10:FF:000002">
    <property type="entry name" value="Ribonuclease Z"/>
    <property type="match status" value="1"/>
</dbReference>
<keyword evidence="5 10" id="KW-0479">Metal-binding</keyword>
<dbReference type="HAMAP" id="MF_01818">
    <property type="entry name" value="RNase_Z_BN"/>
    <property type="match status" value="1"/>
</dbReference>
<evidence type="ECO:0000313" key="12">
    <source>
        <dbReference type="Proteomes" id="UP000246635"/>
    </source>
</evidence>
<dbReference type="InterPro" id="IPR036866">
    <property type="entry name" value="RibonucZ/Hydroxyglut_hydro"/>
</dbReference>
<evidence type="ECO:0000256" key="10">
    <source>
        <dbReference type="HAMAP-Rule" id="MF_01818"/>
    </source>
</evidence>
<dbReference type="NCBIfam" id="TIGR02651">
    <property type="entry name" value="RNase_Z"/>
    <property type="match status" value="1"/>
</dbReference>
<feature type="binding site" evidence="10">
    <location>
        <position position="68"/>
    </location>
    <ligand>
        <name>Zn(2+)</name>
        <dbReference type="ChEBI" id="CHEBI:29105"/>
        <label>2</label>
        <note>catalytic</note>
    </ligand>
</feature>
<accession>A0A2V2YSS3</accession>
<feature type="active site" description="Proton acceptor" evidence="10">
    <location>
        <position position="67"/>
    </location>
</feature>
<dbReference type="GO" id="GO:0042802">
    <property type="term" value="F:identical protein binding"/>
    <property type="evidence" value="ECO:0007669"/>
    <property type="project" value="UniProtKB-ARBA"/>
</dbReference>
<sequence>MELTFLGTGAGRPSRLRNVTSMALRLPAPSPSVWLFDAGEGTQHKLLDTPIKLNRIDRIFISHLHGDHVFGLPGLLSTRAYDGGTDAVTIYGPPGLQKMIETLFELSGTHIVYDIHYVETVEGVLFDDGHFRVEAAALEHRVPCFGYRIIECDRAGRLDVEKLQAAEVPAGPLYGRLKAGQDVELPDGRTVCAKDVRGPSIRGRIVTILGDTKPCEGAVKLAQDADLLVHEATFGGGLEEKAEAYGHSTTLQAAETAKRAGAHKLVMTHFSSRYELADANRLADEARTIFPASDAASDGDVFAIPCRS</sequence>
<feature type="binding site" evidence="10">
    <location>
        <position position="63"/>
    </location>
    <ligand>
        <name>Zn(2+)</name>
        <dbReference type="ChEBI" id="CHEBI:29105"/>
        <label>1</label>
        <note>catalytic</note>
    </ligand>
</feature>
<feature type="binding site" evidence="10">
    <location>
        <position position="211"/>
    </location>
    <ligand>
        <name>Zn(2+)</name>
        <dbReference type="ChEBI" id="CHEBI:29105"/>
        <label>1</label>
        <note>catalytic</note>
    </ligand>
</feature>
<feature type="binding site" evidence="10">
    <location>
        <position position="67"/>
    </location>
    <ligand>
        <name>Zn(2+)</name>
        <dbReference type="ChEBI" id="CHEBI:29105"/>
        <label>2</label>
        <note>catalytic</note>
    </ligand>
</feature>
<evidence type="ECO:0000256" key="3">
    <source>
        <dbReference type="ARBA" id="ARBA00022694"/>
    </source>
</evidence>
<keyword evidence="3 10" id="KW-0819">tRNA processing</keyword>
<keyword evidence="6 10" id="KW-0255">Endonuclease</keyword>
<feature type="binding site" evidence="10">
    <location>
        <position position="140"/>
    </location>
    <ligand>
        <name>Zn(2+)</name>
        <dbReference type="ChEBI" id="CHEBI:29105"/>
        <label>1</label>
        <note>catalytic</note>
    </ligand>
</feature>
<evidence type="ECO:0000256" key="9">
    <source>
        <dbReference type="ARBA" id="ARBA00057812"/>
    </source>
</evidence>
<dbReference type="InterPro" id="IPR013471">
    <property type="entry name" value="RNase_Z/BN"/>
</dbReference>
<keyword evidence="12" id="KW-1185">Reference proteome</keyword>
<keyword evidence="8 10" id="KW-0862">Zinc</keyword>
<comment type="caution">
    <text evidence="11">The sequence shown here is derived from an EMBL/GenBank/DDBJ whole genome shotgun (WGS) entry which is preliminary data.</text>
</comment>
<dbReference type="NCBIfam" id="NF000801">
    <property type="entry name" value="PRK00055.1-3"/>
    <property type="match status" value="1"/>
</dbReference>
<proteinExistence type="inferred from homology"/>
<dbReference type="Proteomes" id="UP000246635">
    <property type="component" value="Unassembled WGS sequence"/>
</dbReference>
<dbReference type="GO" id="GO:0008270">
    <property type="term" value="F:zinc ion binding"/>
    <property type="evidence" value="ECO:0007669"/>
    <property type="project" value="UniProtKB-UniRule"/>
</dbReference>
<dbReference type="EMBL" id="QGTQ01000012">
    <property type="protein sequence ID" value="PWW00681.1"/>
    <property type="molecule type" value="Genomic_DNA"/>
</dbReference>
<keyword evidence="7 10" id="KW-0378">Hydrolase</keyword>
<evidence type="ECO:0000256" key="2">
    <source>
        <dbReference type="ARBA" id="ARBA00012477"/>
    </source>
</evidence>
<comment type="cofactor">
    <cofactor evidence="10">
        <name>Zn(2+)</name>
        <dbReference type="ChEBI" id="CHEBI:29105"/>
    </cofactor>
    <text evidence="10">Binds 2 Zn(2+) ions.</text>
</comment>
<dbReference type="GO" id="GO:0042781">
    <property type="term" value="F:3'-tRNA processing endoribonuclease activity"/>
    <property type="evidence" value="ECO:0007669"/>
    <property type="project" value="UniProtKB-UniRule"/>
</dbReference>
<comment type="function">
    <text evidence="9 10">Zinc phosphodiesterase, which displays some tRNA 3'-processing endonuclease activity. Probably involved in tRNA maturation, by removing a 3'-trailer from precursor tRNA.</text>
</comment>
<evidence type="ECO:0000256" key="6">
    <source>
        <dbReference type="ARBA" id="ARBA00022759"/>
    </source>
</evidence>
<comment type="subunit">
    <text evidence="1 10">Homodimer.</text>
</comment>
<evidence type="ECO:0000256" key="7">
    <source>
        <dbReference type="ARBA" id="ARBA00022801"/>
    </source>
</evidence>
<comment type="catalytic activity">
    <reaction evidence="10">
        <text>Endonucleolytic cleavage of RNA, removing extra 3' nucleotides from tRNA precursor, generating 3' termini of tRNAs. A 3'-hydroxy group is left at the tRNA terminus and a 5'-phosphoryl group is left at the trailer molecule.</text>
        <dbReference type="EC" id="3.1.26.11"/>
    </reaction>
</comment>
<dbReference type="OrthoDB" id="9800940at2"/>
<dbReference type="EC" id="3.1.26.11" evidence="2 10"/>
<evidence type="ECO:0000256" key="8">
    <source>
        <dbReference type="ARBA" id="ARBA00022833"/>
    </source>
</evidence>
<dbReference type="PANTHER" id="PTHR46018">
    <property type="entry name" value="ZINC PHOSPHODIESTERASE ELAC PROTEIN 1"/>
    <property type="match status" value="1"/>
</dbReference>
<dbReference type="AlphaFoldDB" id="A0A2V2YSS3"/>
<gene>
    <name evidence="10" type="primary">rnz</name>
    <name evidence="11" type="ORF">DFQ01_11234</name>
</gene>
<dbReference type="RefSeq" id="WP_110044906.1">
    <property type="nucleotide sequence ID" value="NZ_CP054612.1"/>
</dbReference>
<reference evidence="11 12" key="1">
    <citation type="submission" date="2018-05" db="EMBL/GenBank/DDBJ databases">
        <title>Genomic Encyclopedia of Type Strains, Phase III (KMG-III): the genomes of soil and plant-associated and newly described type strains.</title>
        <authorList>
            <person name="Whitman W."/>
        </authorList>
    </citation>
    <scope>NUCLEOTIDE SEQUENCE [LARGE SCALE GENOMIC DNA]</scope>
    <source>
        <strain evidence="11 12">CECT 5696</strain>
    </source>
</reference>
<feature type="binding site" evidence="10">
    <location>
        <position position="211"/>
    </location>
    <ligand>
        <name>Zn(2+)</name>
        <dbReference type="ChEBI" id="CHEBI:29105"/>
        <label>2</label>
        <note>catalytic</note>
    </ligand>
</feature>
<dbReference type="Gene3D" id="3.60.15.10">
    <property type="entry name" value="Ribonuclease Z/Hydroxyacylglutathione hydrolase-like"/>
    <property type="match status" value="1"/>
</dbReference>
<evidence type="ECO:0000256" key="5">
    <source>
        <dbReference type="ARBA" id="ARBA00022723"/>
    </source>
</evidence>
<dbReference type="PANTHER" id="PTHR46018:SF2">
    <property type="entry name" value="ZINC PHOSPHODIESTERASE ELAC PROTEIN 1"/>
    <property type="match status" value="1"/>
</dbReference>
<dbReference type="SUPFAM" id="SSF56281">
    <property type="entry name" value="Metallo-hydrolase/oxidoreductase"/>
    <property type="match status" value="1"/>
</dbReference>
<organism evidence="11 12">
    <name type="scientific">Paenibacillus cellulosilyticus</name>
    <dbReference type="NCBI Taxonomy" id="375489"/>
    <lineage>
        <taxon>Bacteria</taxon>
        <taxon>Bacillati</taxon>
        <taxon>Bacillota</taxon>
        <taxon>Bacilli</taxon>
        <taxon>Bacillales</taxon>
        <taxon>Paenibacillaceae</taxon>
        <taxon>Paenibacillus</taxon>
    </lineage>
</organism>
<feature type="binding site" evidence="10">
    <location>
        <position position="269"/>
    </location>
    <ligand>
        <name>Zn(2+)</name>
        <dbReference type="ChEBI" id="CHEBI:29105"/>
        <label>2</label>
        <note>catalytic</note>
    </ligand>
</feature>
<feature type="binding site" evidence="10">
    <location>
        <position position="65"/>
    </location>
    <ligand>
        <name>Zn(2+)</name>
        <dbReference type="ChEBI" id="CHEBI:29105"/>
        <label>1</label>
        <note>catalytic</note>
    </ligand>
</feature>
<name>A0A2V2YSS3_9BACL</name>
<keyword evidence="4 10" id="KW-0540">Nuclease</keyword>
<protein>
    <recommendedName>
        <fullName evidence="2 10">Ribonuclease Z</fullName>
        <shortName evidence="10">RNase Z</shortName>
        <ecNumber evidence="2 10">3.1.26.11</ecNumber>
    </recommendedName>
    <alternativeName>
        <fullName evidence="10">tRNA 3 endonuclease</fullName>
    </alternativeName>
    <alternativeName>
        <fullName evidence="10">tRNase Z</fullName>
    </alternativeName>
</protein>
<dbReference type="Pfam" id="PF23023">
    <property type="entry name" value="Anti-Pycsar_Apyc1"/>
    <property type="match status" value="1"/>
</dbReference>
<evidence type="ECO:0000313" key="11">
    <source>
        <dbReference type="EMBL" id="PWW00681.1"/>
    </source>
</evidence>
<evidence type="ECO:0000256" key="4">
    <source>
        <dbReference type="ARBA" id="ARBA00022722"/>
    </source>
</evidence>